<dbReference type="InterPro" id="IPR017938">
    <property type="entry name" value="Riboflavin_synthase-like_b-brl"/>
</dbReference>
<evidence type="ECO:0000313" key="3">
    <source>
        <dbReference type="EMBL" id="RCX29908.1"/>
    </source>
</evidence>
<dbReference type="PANTHER" id="PTHR43513">
    <property type="entry name" value="DIHYDROOROTATE DEHYDROGENASE B (NAD(+)), ELECTRON TRANSFER SUBUNIT"/>
    <property type="match status" value="1"/>
</dbReference>
<dbReference type="SUPFAM" id="SSF52343">
    <property type="entry name" value="Ferredoxin reductase-like, C-terminal NADP-linked domain"/>
    <property type="match status" value="1"/>
</dbReference>
<dbReference type="PANTHER" id="PTHR43513:SF1">
    <property type="entry name" value="ANAEROBIC SULFITE REDUCTASE SUBUNIT B"/>
    <property type="match status" value="1"/>
</dbReference>
<dbReference type="InterPro" id="IPR017927">
    <property type="entry name" value="FAD-bd_FR_type"/>
</dbReference>
<feature type="binding site" evidence="1">
    <location>
        <position position="254"/>
    </location>
    <ligand>
        <name>[2Fe-2S] cluster</name>
        <dbReference type="ChEBI" id="CHEBI:190135"/>
    </ligand>
</feature>
<gene>
    <name evidence="3" type="ORF">DFQ59_106140</name>
</gene>
<proteinExistence type="predicted"/>
<dbReference type="InterPro" id="IPR050353">
    <property type="entry name" value="PyrK_electron_transfer"/>
</dbReference>
<dbReference type="EMBL" id="QPJY01000006">
    <property type="protein sequence ID" value="RCX29908.1"/>
    <property type="molecule type" value="Genomic_DNA"/>
</dbReference>
<dbReference type="AlphaFoldDB" id="A0A369C9R0"/>
<dbReference type="InterPro" id="IPR019480">
    <property type="entry name" value="Dihydroorotate_DH_Fe-S-bd"/>
</dbReference>
<dbReference type="Gene3D" id="3.40.50.80">
    <property type="entry name" value="Nucleotide-binding domain of ferredoxin-NADP reductase (FNR) module"/>
    <property type="match status" value="1"/>
</dbReference>
<evidence type="ECO:0000256" key="1">
    <source>
        <dbReference type="PIRSR" id="PIRSR006816-2"/>
    </source>
</evidence>
<feature type="domain" description="FAD-binding FR-type" evidence="2">
    <location>
        <begin position="6"/>
        <end position="102"/>
    </location>
</feature>
<dbReference type="PROSITE" id="PS51384">
    <property type="entry name" value="FAD_FR"/>
    <property type="match status" value="1"/>
</dbReference>
<name>A0A369C9R0_9GAMM</name>
<dbReference type="GO" id="GO:0006221">
    <property type="term" value="P:pyrimidine nucleotide biosynthetic process"/>
    <property type="evidence" value="ECO:0007669"/>
    <property type="project" value="InterPro"/>
</dbReference>
<sequence length="274" mass="30313">MARDPMLPTLFEVARFRRELNDVFTLELTPPAGAFPFRAGQFNMLYPFGVGEAPISISGDPDRPERLIHTIRAVGAVTEALERLRPGDGVGVRGPFGSAWPVAEVEGMDVVFVAGGIGLAPLRPAIHQVLANRTRYGRVVILYGARSPEEILYRAELERWSGRLDTYVDVTVDRASPGWAGNVGVVTRLIERARFDAPNTAAFLCGPEIMMRFTVEALNSAGVEDRRIHASMERNMKCAVGFCGHCQFGASFVCKDGPVFRFDRIRSRFNVREL</sequence>
<dbReference type="CDD" id="cd06221">
    <property type="entry name" value="sulfite_reductase_like"/>
    <property type="match status" value="1"/>
</dbReference>
<dbReference type="InterPro" id="IPR012165">
    <property type="entry name" value="Cyt_c3_hydrogenase_gsu"/>
</dbReference>
<dbReference type="Pfam" id="PF00175">
    <property type="entry name" value="NAD_binding_1"/>
    <property type="match status" value="1"/>
</dbReference>
<organism evidence="3 4">
    <name type="scientific">Thioalbus denitrificans</name>
    <dbReference type="NCBI Taxonomy" id="547122"/>
    <lineage>
        <taxon>Bacteria</taxon>
        <taxon>Pseudomonadati</taxon>
        <taxon>Pseudomonadota</taxon>
        <taxon>Gammaproteobacteria</taxon>
        <taxon>Chromatiales</taxon>
        <taxon>Ectothiorhodospiraceae</taxon>
        <taxon>Thioalbus</taxon>
    </lineage>
</organism>
<keyword evidence="1" id="KW-0408">Iron</keyword>
<keyword evidence="1" id="KW-0001">2Fe-2S</keyword>
<reference evidence="3 4" key="1">
    <citation type="submission" date="2018-07" db="EMBL/GenBank/DDBJ databases">
        <title>Genomic Encyclopedia of Type Strains, Phase IV (KMG-IV): sequencing the most valuable type-strain genomes for metagenomic binning, comparative biology and taxonomic classification.</title>
        <authorList>
            <person name="Goeker M."/>
        </authorList>
    </citation>
    <scope>NUCLEOTIDE SEQUENCE [LARGE SCALE GENOMIC DNA]</scope>
    <source>
        <strain evidence="3 4">DSM 26407</strain>
    </source>
</reference>
<evidence type="ECO:0000313" key="4">
    <source>
        <dbReference type="Proteomes" id="UP000252707"/>
    </source>
</evidence>
<comment type="cofactor">
    <cofactor evidence="1">
        <name>[2Fe-2S] cluster</name>
        <dbReference type="ChEBI" id="CHEBI:190135"/>
    </cofactor>
    <text evidence="1">Binds 1 [2Fe-2S] cluster per subunit.</text>
</comment>
<feature type="binding site" evidence="1">
    <location>
        <position position="243"/>
    </location>
    <ligand>
        <name>[2Fe-2S] cluster</name>
        <dbReference type="ChEBI" id="CHEBI:190135"/>
    </ligand>
</feature>
<dbReference type="InterPro" id="IPR039261">
    <property type="entry name" value="FNR_nucleotide-bd"/>
</dbReference>
<keyword evidence="4" id="KW-1185">Reference proteome</keyword>
<dbReference type="GO" id="GO:0051537">
    <property type="term" value="F:2 iron, 2 sulfur cluster binding"/>
    <property type="evidence" value="ECO:0007669"/>
    <property type="project" value="UniProtKB-KW"/>
</dbReference>
<dbReference type="Gene3D" id="2.40.30.10">
    <property type="entry name" value="Translation factors"/>
    <property type="match status" value="1"/>
</dbReference>
<dbReference type="SUPFAM" id="SSF63380">
    <property type="entry name" value="Riboflavin synthase domain-like"/>
    <property type="match status" value="1"/>
</dbReference>
<dbReference type="GO" id="GO:0046872">
    <property type="term" value="F:metal ion binding"/>
    <property type="evidence" value="ECO:0007669"/>
    <property type="project" value="UniProtKB-KW"/>
</dbReference>
<comment type="caution">
    <text evidence="3">The sequence shown here is derived from an EMBL/GenBank/DDBJ whole genome shotgun (WGS) entry which is preliminary data.</text>
</comment>
<dbReference type="Proteomes" id="UP000252707">
    <property type="component" value="Unassembled WGS sequence"/>
</dbReference>
<keyword evidence="1" id="KW-0479">Metal-binding</keyword>
<accession>A0A369C9R0</accession>
<dbReference type="InterPro" id="IPR001433">
    <property type="entry name" value="OxRdtase_FAD/NAD-bd"/>
</dbReference>
<dbReference type="GO" id="GO:0016491">
    <property type="term" value="F:oxidoreductase activity"/>
    <property type="evidence" value="ECO:0007669"/>
    <property type="project" value="InterPro"/>
</dbReference>
<keyword evidence="1" id="KW-0411">Iron-sulfur</keyword>
<dbReference type="GO" id="GO:0050660">
    <property type="term" value="F:flavin adenine dinucleotide binding"/>
    <property type="evidence" value="ECO:0007669"/>
    <property type="project" value="InterPro"/>
</dbReference>
<dbReference type="PRINTS" id="PR00406">
    <property type="entry name" value="CYTB5RDTASE"/>
</dbReference>
<evidence type="ECO:0000259" key="2">
    <source>
        <dbReference type="PROSITE" id="PS51384"/>
    </source>
</evidence>
<dbReference type="PIRSF" id="PIRSF006816">
    <property type="entry name" value="Cyc3_hyd_g"/>
    <property type="match status" value="1"/>
</dbReference>
<protein>
    <submittedName>
        <fullName evidence="3">NAD(P)H-flavin reductase</fullName>
    </submittedName>
</protein>
<dbReference type="Pfam" id="PF10418">
    <property type="entry name" value="DHODB_Fe-S_bind"/>
    <property type="match status" value="1"/>
</dbReference>
<feature type="binding site" evidence="1">
    <location>
        <position position="238"/>
    </location>
    <ligand>
        <name>[2Fe-2S] cluster</name>
        <dbReference type="ChEBI" id="CHEBI:190135"/>
    </ligand>
</feature>
<feature type="binding site" evidence="1">
    <location>
        <position position="246"/>
    </location>
    <ligand>
        <name>[2Fe-2S] cluster</name>
        <dbReference type="ChEBI" id="CHEBI:190135"/>
    </ligand>
</feature>